<name>A0A8B2NP64_9HYPH</name>
<dbReference type="GO" id="GO:0004519">
    <property type="term" value="F:endonuclease activity"/>
    <property type="evidence" value="ECO:0007669"/>
    <property type="project" value="InterPro"/>
</dbReference>
<organism evidence="1 2">
    <name type="scientific">Acuticoccus sediminis</name>
    <dbReference type="NCBI Taxonomy" id="2184697"/>
    <lineage>
        <taxon>Bacteria</taxon>
        <taxon>Pseudomonadati</taxon>
        <taxon>Pseudomonadota</taxon>
        <taxon>Alphaproteobacteria</taxon>
        <taxon>Hyphomicrobiales</taxon>
        <taxon>Amorphaceae</taxon>
        <taxon>Acuticoccus</taxon>
    </lineage>
</organism>
<comment type="caution">
    <text evidence="1">The sequence shown here is derived from an EMBL/GenBank/DDBJ whole genome shotgun (WGS) entry which is preliminary data.</text>
</comment>
<keyword evidence="2" id="KW-1185">Reference proteome</keyword>
<dbReference type="EMBL" id="QHHQ01000009">
    <property type="protein sequence ID" value="RAH97442.1"/>
    <property type="molecule type" value="Genomic_DNA"/>
</dbReference>
<gene>
    <name evidence="1" type="ORF">DLJ53_30080</name>
</gene>
<reference evidence="1 2" key="1">
    <citation type="submission" date="2018-05" db="EMBL/GenBank/DDBJ databases">
        <title>Acuticoccus sediminis sp. nov., isolated from deep-sea sediment of Indian Ocean.</title>
        <authorList>
            <person name="Liu X."/>
            <person name="Lai Q."/>
            <person name="Du Y."/>
            <person name="Sun F."/>
            <person name="Zhang X."/>
            <person name="Wang S."/>
            <person name="Shao Z."/>
        </authorList>
    </citation>
    <scope>NUCLEOTIDE SEQUENCE [LARGE SCALE GENOMIC DNA]</scope>
    <source>
        <strain evidence="1 2">PTG4-2</strain>
    </source>
</reference>
<evidence type="ECO:0000313" key="1">
    <source>
        <dbReference type="EMBL" id="RAH97442.1"/>
    </source>
</evidence>
<evidence type="ECO:0000313" key="2">
    <source>
        <dbReference type="Proteomes" id="UP000249590"/>
    </source>
</evidence>
<accession>A0A8B2NP64</accession>
<dbReference type="Pfam" id="PF07328">
    <property type="entry name" value="VirD1"/>
    <property type="match status" value="1"/>
</dbReference>
<dbReference type="Proteomes" id="UP000249590">
    <property type="component" value="Unassembled WGS sequence"/>
</dbReference>
<dbReference type="InterPro" id="IPR009933">
    <property type="entry name" value="VirD1"/>
</dbReference>
<proteinExistence type="predicted"/>
<protein>
    <submittedName>
        <fullName evidence="1">Uncharacterized protein</fullName>
    </submittedName>
</protein>
<dbReference type="AlphaFoldDB" id="A0A8B2NP64"/>
<sequence>MPILGLPGRWHWRRPAALPRTCTLRSGPSGCDWPCPSFPAGSSGGDDEGGAPERLDIGVGAARRERRLEERHRGEGVEVLLLRARESWSEMRLIRRPEASSIRAALWTSVTYWSVRIASWYSITERLVGMTAGLKRNCALGIAARRIDEFLEADAETLSVLKDLQGQIAGIARNVNQIVKTANRIHDADNRAVLKERRDLGKVLSRLDTEPPSTTETATCGRVVRPAFAGVVVVSRTLLESLTRGRGAPA</sequence>